<accession>A0A0G0V9Y7</accession>
<evidence type="ECO:0000313" key="3">
    <source>
        <dbReference type="Proteomes" id="UP000034746"/>
    </source>
</evidence>
<keyword evidence="1" id="KW-1133">Transmembrane helix</keyword>
<evidence type="ECO:0000256" key="1">
    <source>
        <dbReference type="SAM" id="Phobius"/>
    </source>
</evidence>
<dbReference type="EMBL" id="LCAU01000008">
    <property type="protein sequence ID" value="KKR97818.1"/>
    <property type="molecule type" value="Genomic_DNA"/>
</dbReference>
<sequence length="428" mass="48744">MYLNIPLHGSKTTRHRRRVVWTYGIVLGIWIILMWILAVLWFTRDLLSSYAPDETGVIIHLVPEKNHWDTLLRDFGHIPLISHRPFFLRDILPFTKGDLAIFLLKDGSTAVIIRTSESNIPVHKLEIYGISIQQLDRNIFLLSEHPLPFSPKKTLHLETKALFPGSLGSILFFEDQKIFRSSLYSVAKGYTFYLPREKEVSSPSLPVLPQKTIAAITFSPFSMDELFFILTKLNRLIEPIHADMLSSLKETLEKQGGIIAFTQTDMKNPHFILQFKTEKSNLLETILKIASAFQKPIIRPLLLPDGTSAQEIIIDPANTVVEQTNIEGNQSMRVQTAVGSLIGTNRESDSYLSTNEELLHFWLGSDKKDGQKTCAKNPVAIFFPPQASFFLLEEKHSIESNILLNLTKNFQQIGIFKTITGKKFLFCY</sequence>
<name>A0A0G0V9Y7_9BACT</name>
<reference evidence="2 3" key="1">
    <citation type="journal article" date="2015" name="Nature">
        <title>rRNA introns, odd ribosomes, and small enigmatic genomes across a large radiation of phyla.</title>
        <authorList>
            <person name="Brown C.T."/>
            <person name="Hug L.A."/>
            <person name="Thomas B.C."/>
            <person name="Sharon I."/>
            <person name="Castelle C.J."/>
            <person name="Singh A."/>
            <person name="Wilkins M.J."/>
            <person name="Williams K.H."/>
            <person name="Banfield J.F."/>
        </authorList>
    </citation>
    <scope>NUCLEOTIDE SEQUENCE [LARGE SCALE GENOMIC DNA]</scope>
</reference>
<organism evidence="2 3">
    <name type="scientific">Candidatus Uhrbacteria bacterium GW2011_GWF2_41_16</name>
    <dbReference type="NCBI Taxonomy" id="1618997"/>
    <lineage>
        <taxon>Bacteria</taxon>
        <taxon>Candidatus Uhriibacteriota</taxon>
    </lineage>
</organism>
<proteinExistence type="predicted"/>
<feature type="transmembrane region" description="Helical" evidence="1">
    <location>
        <begin position="20"/>
        <end position="42"/>
    </location>
</feature>
<evidence type="ECO:0000313" key="2">
    <source>
        <dbReference type="EMBL" id="KKR97818.1"/>
    </source>
</evidence>
<protein>
    <recommendedName>
        <fullName evidence="4">DUF3352 domain-containing protein</fullName>
    </recommendedName>
</protein>
<gene>
    <name evidence="2" type="ORF">UU48_C0008G0027</name>
</gene>
<evidence type="ECO:0008006" key="4">
    <source>
        <dbReference type="Google" id="ProtNLM"/>
    </source>
</evidence>
<keyword evidence="1" id="KW-0812">Transmembrane</keyword>
<keyword evidence="1" id="KW-0472">Membrane</keyword>
<dbReference type="Proteomes" id="UP000034746">
    <property type="component" value="Unassembled WGS sequence"/>
</dbReference>
<dbReference type="AlphaFoldDB" id="A0A0G0V9Y7"/>
<comment type="caution">
    <text evidence="2">The sequence shown here is derived from an EMBL/GenBank/DDBJ whole genome shotgun (WGS) entry which is preliminary data.</text>
</comment>